<comment type="cofactor">
    <cofactor evidence="10">
        <name>Zn(2+)</name>
        <dbReference type="ChEBI" id="CHEBI:29105"/>
    </cofactor>
    <text evidence="10">Binds 1 zinc ion per subunit.</text>
</comment>
<evidence type="ECO:0000313" key="14">
    <source>
        <dbReference type="EMBL" id="BCI61067.1"/>
    </source>
</evidence>
<dbReference type="CDD" id="cd00818">
    <property type="entry name" value="IleRS_core"/>
    <property type="match status" value="1"/>
</dbReference>
<keyword evidence="7 10" id="KW-0030">Aminoacyl-tRNA synthetase</keyword>
<feature type="binding site" evidence="10">
    <location>
        <position position="608"/>
    </location>
    <ligand>
        <name>ATP</name>
        <dbReference type="ChEBI" id="CHEBI:30616"/>
    </ligand>
</feature>
<dbReference type="SUPFAM" id="SSF47323">
    <property type="entry name" value="Anticodon-binding domain of a subclass of class I aminoacyl-tRNA synthetases"/>
    <property type="match status" value="1"/>
</dbReference>
<dbReference type="HAMAP" id="MF_02002">
    <property type="entry name" value="Ile_tRNA_synth_type1"/>
    <property type="match status" value="1"/>
</dbReference>
<comment type="domain">
    <text evidence="10">IleRS has two distinct active sites: one for aminoacylation and one for editing. The misactivated valine is translocated from the active site to the editing site, which sterically excludes the correctly activated isoleucine. The single editing site contains two valyl binding pockets, one specific for each substrate (Val-AMP or Val-tRNA(Ile)).</text>
</comment>
<feature type="binding site" evidence="10">
    <location>
        <position position="901"/>
    </location>
    <ligand>
        <name>Zn(2+)</name>
        <dbReference type="ChEBI" id="CHEBI:29105"/>
    </ligand>
</feature>
<evidence type="ECO:0000256" key="1">
    <source>
        <dbReference type="ARBA" id="ARBA00006887"/>
    </source>
</evidence>
<feature type="domain" description="Aminoacyl-tRNA synthetase class Ia" evidence="11">
    <location>
        <begin position="29"/>
        <end position="644"/>
    </location>
</feature>
<dbReference type="RefSeq" id="WP_215533038.1">
    <property type="nucleotide sequence ID" value="NZ_AP023321.1"/>
</dbReference>
<dbReference type="AlphaFoldDB" id="A0A7I8D2M0"/>
<comment type="similarity">
    <text evidence="1 10">Belongs to the class-I aminoacyl-tRNA synthetase family. IleS type 1 subfamily.</text>
</comment>
<dbReference type="KEGG" id="sman:C12CBH8_17060"/>
<dbReference type="GO" id="GO:0002161">
    <property type="term" value="F:aminoacyl-tRNA deacylase activity"/>
    <property type="evidence" value="ECO:0007669"/>
    <property type="project" value="InterPro"/>
</dbReference>
<dbReference type="InterPro" id="IPR010663">
    <property type="entry name" value="Znf_FPG/IleRS"/>
</dbReference>
<comment type="function">
    <text evidence="8 10">Catalyzes the attachment of isoleucine to tRNA(Ile). As IleRS can inadvertently accommodate and process structurally similar amino acids such as valine, to avoid such errors it has two additional distinct tRNA(Ile)-dependent editing activities. One activity is designated as 'pretransfer' editing and involves the hydrolysis of activated Val-AMP. The other activity is designated 'posttransfer' editing and involves deacylation of mischarged Val-tRNA(Ile).</text>
</comment>
<keyword evidence="6 10" id="KW-0648">Protein biosynthesis</keyword>
<accession>A0A7I8D2M0</accession>
<organism evidence="14 15">
    <name type="scientific">Solibaculum mannosilyticum</name>
    <dbReference type="NCBI Taxonomy" id="2780922"/>
    <lineage>
        <taxon>Bacteria</taxon>
        <taxon>Bacillati</taxon>
        <taxon>Bacillota</taxon>
        <taxon>Clostridia</taxon>
        <taxon>Eubacteriales</taxon>
        <taxon>Oscillospiraceae</taxon>
        <taxon>Solibaculum</taxon>
    </lineage>
</organism>
<dbReference type="InterPro" id="IPR001412">
    <property type="entry name" value="aa-tRNA-synth_I_CS"/>
</dbReference>
<keyword evidence="2 10" id="KW-0963">Cytoplasm</keyword>
<dbReference type="EC" id="6.1.1.5" evidence="10"/>
<dbReference type="FunFam" id="1.10.730.20:FF:000001">
    <property type="entry name" value="Isoleucine--tRNA ligase"/>
    <property type="match status" value="1"/>
</dbReference>
<reference evidence="15" key="1">
    <citation type="submission" date="2020-07" db="EMBL/GenBank/DDBJ databases">
        <title>Complete genome sequencing of Clostridia bacterium strain 12CBH8.</title>
        <authorList>
            <person name="Sakamoto M."/>
            <person name="Murakami T."/>
            <person name="Mori H."/>
        </authorList>
    </citation>
    <scope>NUCLEOTIDE SEQUENCE [LARGE SCALE GENOMIC DNA]</scope>
    <source>
        <strain evidence="15">12CBH8</strain>
    </source>
</reference>
<keyword evidence="10" id="KW-0862">Zinc</keyword>
<feature type="binding site" evidence="10">
    <location>
        <position position="564"/>
    </location>
    <ligand>
        <name>L-isoleucyl-5'-AMP</name>
        <dbReference type="ChEBI" id="CHEBI:178002"/>
    </ligand>
</feature>
<keyword evidence="10" id="KW-0479">Metal-binding</keyword>
<dbReference type="PROSITE" id="PS00178">
    <property type="entry name" value="AA_TRNA_LIGASE_I"/>
    <property type="match status" value="1"/>
</dbReference>
<feature type="domain" description="Methionyl/Valyl/Leucyl/Isoleucyl-tRNA synthetase anticodon-binding" evidence="13">
    <location>
        <begin position="688"/>
        <end position="845"/>
    </location>
</feature>
<evidence type="ECO:0000256" key="7">
    <source>
        <dbReference type="ARBA" id="ARBA00023146"/>
    </source>
</evidence>
<evidence type="ECO:0000259" key="12">
    <source>
        <dbReference type="Pfam" id="PF06827"/>
    </source>
</evidence>
<dbReference type="InterPro" id="IPR013155">
    <property type="entry name" value="M/V/L/I-tRNA-synth_anticd-bd"/>
</dbReference>
<dbReference type="GO" id="GO:0005829">
    <property type="term" value="C:cytosol"/>
    <property type="evidence" value="ECO:0007669"/>
    <property type="project" value="TreeGrafter"/>
</dbReference>
<protein>
    <recommendedName>
        <fullName evidence="10">Isoleucine--tRNA ligase</fullName>
        <ecNumber evidence="10">6.1.1.5</ecNumber>
    </recommendedName>
    <alternativeName>
        <fullName evidence="10">Isoleucyl-tRNA synthetase</fullName>
        <shortName evidence="10">IleRS</shortName>
    </alternativeName>
</protein>
<evidence type="ECO:0000256" key="6">
    <source>
        <dbReference type="ARBA" id="ARBA00022917"/>
    </source>
</evidence>
<feature type="domain" description="Zinc finger FPG/IleRS-type" evidence="12">
    <location>
        <begin position="898"/>
        <end position="925"/>
    </location>
</feature>
<dbReference type="GO" id="GO:0000049">
    <property type="term" value="F:tRNA binding"/>
    <property type="evidence" value="ECO:0007669"/>
    <property type="project" value="InterPro"/>
</dbReference>
<dbReference type="Gene3D" id="3.40.50.620">
    <property type="entry name" value="HUPs"/>
    <property type="match status" value="2"/>
</dbReference>
<dbReference type="PRINTS" id="PR00984">
    <property type="entry name" value="TRNASYNTHILE"/>
</dbReference>
<gene>
    <name evidence="10 14" type="primary">ileS</name>
    <name evidence="14" type="ORF">C12CBH8_17060</name>
</gene>
<dbReference type="InterPro" id="IPR009008">
    <property type="entry name" value="Val/Leu/Ile-tRNA-synth_edit"/>
</dbReference>
<proteinExistence type="inferred from homology"/>
<dbReference type="PANTHER" id="PTHR42765">
    <property type="entry name" value="SOLEUCYL-TRNA SYNTHETASE"/>
    <property type="match status" value="1"/>
</dbReference>
<comment type="subunit">
    <text evidence="10">Monomer.</text>
</comment>
<dbReference type="GO" id="GO:0005524">
    <property type="term" value="F:ATP binding"/>
    <property type="evidence" value="ECO:0007669"/>
    <property type="project" value="UniProtKB-UniRule"/>
</dbReference>
<dbReference type="PANTHER" id="PTHR42765:SF1">
    <property type="entry name" value="ISOLEUCINE--TRNA LIGASE, MITOCHONDRIAL"/>
    <property type="match status" value="1"/>
</dbReference>
<comment type="subcellular location">
    <subcellularLocation>
        <location evidence="10">Cytoplasm</location>
    </subcellularLocation>
</comment>
<evidence type="ECO:0000256" key="2">
    <source>
        <dbReference type="ARBA" id="ARBA00022490"/>
    </source>
</evidence>
<dbReference type="InterPro" id="IPR002300">
    <property type="entry name" value="aa-tRNA-synth_Ia"/>
</dbReference>
<keyword evidence="4 10" id="KW-0547">Nucleotide-binding</keyword>
<dbReference type="SUPFAM" id="SSF50677">
    <property type="entry name" value="ValRS/IleRS/LeuRS editing domain"/>
    <property type="match status" value="1"/>
</dbReference>
<keyword evidence="5 10" id="KW-0067">ATP-binding</keyword>
<evidence type="ECO:0000259" key="13">
    <source>
        <dbReference type="Pfam" id="PF08264"/>
    </source>
</evidence>
<keyword evidence="3 10" id="KW-0436">Ligase</keyword>
<dbReference type="GO" id="GO:0006428">
    <property type="term" value="P:isoleucyl-tRNA aminoacylation"/>
    <property type="evidence" value="ECO:0007669"/>
    <property type="project" value="UniProtKB-UniRule"/>
</dbReference>
<comment type="catalytic activity">
    <reaction evidence="9 10">
        <text>tRNA(Ile) + L-isoleucine + ATP = L-isoleucyl-tRNA(Ile) + AMP + diphosphate</text>
        <dbReference type="Rhea" id="RHEA:11060"/>
        <dbReference type="Rhea" id="RHEA-COMP:9666"/>
        <dbReference type="Rhea" id="RHEA-COMP:9695"/>
        <dbReference type="ChEBI" id="CHEBI:30616"/>
        <dbReference type="ChEBI" id="CHEBI:33019"/>
        <dbReference type="ChEBI" id="CHEBI:58045"/>
        <dbReference type="ChEBI" id="CHEBI:78442"/>
        <dbReference type="ChEBI" id="CHEBI:78528"/>
        <dbReference type="ChEBI" id="CHEBI:456215"/>
        <dbReference type="EC" id="6.1.1.5"/>
    </reaction>
</comment>
<dbReference type="Pfam" id="PF08264">
    <property type="entry name" value="Anticodon_1"/>
    <property type="match status" value="1"/>
</dbReference>
<dbReference type="InterPro" id="IPR023585">
    <property type="entry name" value="Ile-tRNA-ligase_type1"/>
</dbReference>
<dbReference type="InterPro" id="IPR033708">
    <property type="entry name" value="Anticodon_Ile_BEm"/>
</dbReference>
<dbReference type="Pfam" id="PF06827">
    <property type="entry name" value="zf-FPG_IleRS"/>
    <property type="match status" value="1"/>
</dbReference>
<dbReference type="InterPro" id="IPR014729">
    <property type="entry name" value="Rossmann-like_a/b/a_fold"/>
</dbReference>
<dbReference type="SUPFAM" id="SSF52374">
    <property type="entry name" value="Nucleotidylyl transferase"/>
    <property type="match status" value="1"/>
</dbReference>
<evidence type="ECO:0000256" key="8">
    <source>
        <dbReference type="ARBA" id="ARBA00025217"/>
    </source>
</evidence>
<feature type="short sequence motif" description="'KMSKS' region" evidence="10">
    <location>
        <begin position="605"/>
        <end position="609"/>
    </location>
</feature>
<feature type="binding site" evidence="10">
    <location>
        <position position="924"/>
    </location>
    <ligand>
        <name>Zn(2+)</name>
        <dbReference type="ChEBI" id="CHEBI:29105"/>
    </ligand>
</feature>
<dbReference type="InterPro" id="IPR009080">
    <property type="entry name" value="tRNAsynth_Ia_anticodon-bd"/>
</dbReference>
<dbReference type="Gene3D" id="1.10.730.20">
    <property type="match status" value="1"/>
</dbReference>
<dbReference type="InterPro" id="IPR050081">
    <property type="entry name" value="Ile-tRNA_ligase"/>
</dbReference>
<evidence type="ECO:0000256" key="4">
    <source>
        <dbReference type="ARBA" id="ARBA00022741"/>
    </source>
</evidence>
<dbReference type="NCBIfam" id="TIGR00392">
    <property type="entry name" value="ileS"/>
    <property type="match status" value="1"/>
</dbReference>
<dbReference type="Gene3D" id="1.10.10.830">
    <property type="entry name" value="Ile-tRNA synthetase CP2 domain-like"/>
    <property type="match status" value="1"/>
</dbReference>
<evidence type="ECO:0000256" key="5">
    <source>
        <dbReference type="ARBA" id="ARBA00022840"/>
    </source>
</evidence>
<feature type="binding site" evidence="10">
    <location>
        <position position="904"/>
    </location>
    <ligand>
        <name>Zn(2+)</name>
        <dbReference type="ChEBI" id="CHEBI:29105"/>
    </ligand>
</feature>
<feature type="binding site" evidence="10">
    <location>
        <position position="921"/>
    </location>
    <ligand>
        <name>Zn(2+)</name>
        <dbReference type="ChEBI" id="CHEBI:29105"/>
    </ligand>
</feature>
<evidence type="ECO:0000256" key="10">
    <source>
        <dbReference type="HAMAP-Rule" id="MF_02002"/>
    </source>
</evidence>
<evidence type="ECO:0000256" key="9">
    <source>
        <dbReference type="ARBA" id="ARBA00048359"/>
    </source>
</evidence>
<dbReference type="Pfam" id="PF00133">
    <property type="entry name" value="tRNA-synt_1"/>
    <property type="match status" value="1"/>
</dbReference>
<name>A0A7I8D2M0_9FIRM</name>
<evidence type="ECO:0000313" key="15">
    <source>
        <dbReference type="Proteomes" id="UP000593890"/>
    </source>
</evidence>
<keyword evidence="15" id="KW-1185">Reference proteome</keyword>
<sequence>MPQDYNKTLNLPKTDFAMRAGLPKREPEMLKKWEEENRYQALMKHNEGKPLFVLHDGPPYANGDVHLGTALNKTLKDIIIRYKNMSGFQAPYVPGWDTHGLPTELKARARAGVGNSTTISPVELRKICRDFALGYLDDQRNQFKRLGAMGEWDNPYITLKPEYEAKQIEVFGEMALKGYIYKGLKPVYWCTDCGTALAEAEVEYDKDPCFSIYVKFKVTDDQGKLTAMGANLDETYFVIWTTTTWTLPGNVAICVGPRFDYCLIEANGQYFVMAEALYQSVMAEAGIEEYQVLGTIRGSELERMVTRHPFLDRDSLVIVGDHVTLESGTGCVHTAPGHGVEDYVVCRNYPELPIVVPVDDKGYLTDEAGQFAGLSTDEANKAIGKHLEETGALFAAKRIVHDYPHCWRCKKPILFRATEQWFCSIDSFKNEAIEAIKGVEWIPAWGEDRITSMVRDRADWCISRQRKWGVPIPILYCKHCGKPIITRETVDTIADIFRKEGSDSWFVRPAADFAPEGFTCPECGHNEFEKEKDIMDVWFDSGSSHAAVCAQRPYLKWPADLYLEGADQYRGWFQSSLLTSIATTGKAPYKAVVTHGWVVDGNGEKMSKSLGNGILPQEIVDKYGADILRLWVASSDYHADIRISPNILSQLSEVYRKIRNTARFILGNLSDFDPDQHQVDYDRLEPIDKWALMRLDSLVGLVRDAYDHYEFHRVTHPIQNFCVVDMSNFYLDVLKDRLYVEKADSPSRRAAQTTIYRVLDAMTRMLAPILAFTSEEIWEHMPHSKADNAQSVLLNDMPAPSQVAHDDEFLARWERIHAIREDVKKALELARNQKVVGSSLDAHVTLYCEGELYDFAKSVEKELPDIFIVSRLTIEKEGKGEFDAEMEGLSVTVDKASGEKCERCWAYSDTVGQDEKHPTLCARCAAIVE</sequence>
<feature type="short sequence motif" description="'HIGH' region" evidence="10">
    <location>
        <begin position="59"/>
        <end position="69"/>
    </location>
</feature>
<dbReference type="Gene3D" id="3.90.740.10">
    <property type="entry name" value="Valyl/Leucyl/Isoleucyl-tRNA synthetase, editing domain"/>
    <property type="match status" value="1"/>
</dbReference>
<dbReference type="EMBL" id="AP023321">
    <property type="protein sequence ID" value="BCI61067.1"/>
    <property type="molecule type" value="Genomic_DNA"/>
</dbReference>
<dbReference type="FunFam" id="3.40.50.620:FF:000152">
    <property type="entry name" value="Isoleucine--tRNA ligase"/>
    <property type="match status" value="1"/>
</dbReference>
<dbReference type="GO" id="GO:0008270">
    <property type="term" value="F:zinc ion binding"/>
    <property type="evidence" value="ECO:0007669"/>
    <property type="project" value="UniProtKB-UniRule"/>
</dbReference>
<dbReference type="CDD" id="cd07960">
    <property type="entry name" value="Anticodon_Ia_Ile_BEm"/>
    <property type="match status" value="1"/>
</dbReference>
<dbReference type="GO" id="GO:0004822">
    <property type="term" value="F:isoleucine-tRNA ligase activity"/>
    <property type="evidence" value="ECO:0007669"/>
    <property type="project" value="UniProtKB-UniRule"/>
</dbReference>
<evidence type="ECO:0000259" key="11">
    <source>
        <dbReference type="Pfam" id="PF00133"/>
    </source>
</evidence>
<dbReference type="Proteomes" id="UP000593890">
    <property type="component" value="Chromosome"/>
</dbReference>
<evidence type="ECO:0000256" key="3">
    <source>
        <dbReference type="ARBA" id="ARBA00022598"/>
    </source>
</evidence>
<dbReference type="InterPro" id="IPR002301">
    <property type="entry name" value="Ile-tRNA-ligase"/>
</dbReference>